<evidence type="ECO:0000256" key="3">
    <source>
        <dbReference type="ARBA" id="ARBA00005465"/>
    </source>
</evidence>
<dbReference type="FunCoup" id="H0VVW4">
    <property type="interactions" value="6"/>
</dbReference>
<dbReference type="SUPFAM" id="SSF51905">
    <property type="entry name" value="FAD/NAD(P)-binding domain"/>
    <property type="match status" value="1"/>
</dbReference>
<evidence type="ECO:0000256" key="6">
    <source>
        <dbReference type="ARBA" id="ARBA00022827"/>
    </source>
</evidence>
<dbReference type="FunFam" id="1.10.405.10:FF:000004">
    <property type="entry name" value="Amine oxidase"/>
    <property type="match status" value="1"/>
</dbReference>
<organism evidence="13 14">
    <name type="scientific">Cavia porcellus</name>
    <name type="common">Guinea pig</name>
    <dbReference type="NCBI Taxonomy" id="10141"/>
    <lineage>
        <taxon>Eukaryota</taxon>
        <taxon>Metazoa</taxon>
        <taxon>Chordata</taxon>
        <taxon>Craniata</taxon>
        <taxon>Vertebrata</taxon>
        <taxon>Euteleostomi</taxon>
        <taxon>Mammalia</taxon>
        <taxon>Eutheria</taxon>
        <taxon>Euarchontoglires</taxon>
        <taxon>Glires</taxon>
        <taxon>Rodentia</taxon>
        <taxon>Hystricomorpha</taxon>
        <taxon>Caviidae</taxon>
        <taxon>Cavia</taxon>
    </lineage>
</organism>
<dbReference type="EC" id="1.4.3.-" evidence="11"/>
<evidence type="ECO:0000259" key="12">
    <source>
        <dbReference type="Pfam" id="PF01593"/>
    </source>
</evidence>
<keyword evidence="8" id="KW-1015">Disulfide bond</keyword>
<dbReference type="GO" id="GO:0001716">
    <property type="term" value="F:L-amino-acid oxidase activity"/>
    <property type="evidence" value="ECO:0007669"/>
    <property type="project" value="TreeGrafter"/>
</dbReference>
<feature type="domain" description="Amine oxidase" evidence="12">
    <location>
        <begin position="105"/>
        <end position="546"/>
    </location>
</feature>
<dbReference type="VEuPathDB" id="HostDB:ENSCPOG00000026703"/>
<proteinExistence type="inferred from homology"/>
<evidence type="ECO:0000256" key="11">
    <source>
        <dbReference type="RuleBase" id="RU362067"/>
    </source>
</evidence>
<dbReference type="PANTHER" id="PTHR10742">
    <property type="entry name" value="FLAVIN MONOAMINE OXIDASE"/>
    <property type="match status" value="1"/>
</dbReference>
<reference evidence="13" key="2">
    <citation type="submission" date="2025-08" db="UniProtKB">
        <authorList>
            <consortium name="Ensembl"/>
        </authorList>
    </citation>
    <scope>IDENTIFICATION</scope>
    <source>
        <strain evidence="13">2N</strain>
    </source>
</reference>
<evidence type="ECO:0000313" key="13">
    <source>
        <dbReference type="Ensembl" id="ENSCPOP00000014841.2"/>
    </source>
</evidence>
<accession>H0VVW4</accession>
<dbReference type="OMA" id="QEWAEMG"/>
<name>H0VVW4_CAVPO</name>
<evidence type="ECO:0000256" key="4">
    <source>
        <dbReference type="ARBA" id="ARBA00022525"/>
    </source>
</evidence>
<dbReference type="SUPFAM" id="SSF54373">
    <property type="entry name" value="FAD-linked reductases, C-terminal domain"/>
    <property type="match status" value="1"/>
</dbReference>
<dbReference type="InterPro" id="IPR001613">
    <property type="entry name" value="Flavin_amine_oxidase"/>
</dbReference>
<dbReference type="GO" id="GO:0005576">
    <property type="term" value="C:extracellular region"/>
    <property type="evidence" value="ECO:0007669"/>
    <property type="project" value="UniProtKB-SubCell"/>
</dbReference>
<comment type="cofactor">
    <cofactor evidence="1 11">
        <name>FAD</name>
        <dbReference type="ChEBI" id="CHEBI:57692"/>
    </cofactor>
</comment>
<evidence type="ECO:0000256" key="1">
    <source>
        <dbReference type="ARBA" id="ARBA00001974"/>
    </source>
</evidence>
<dbReference type="InParanoid" id="H0VVW4"/>
<dbReference type="Gene3D" id="1.10.405.10">
    <property type="entry name" value="Guanine Nucleotide Dissociation Inhibitor, domain 1"/>
    <property type="match status" value="1"/>
</dbReference>
<protein>
    <recommendedName>
        <fullName evidence="11">Amine oxidase</fullName>
        <ecNumber evidence="11">1.4.3.-</ecNumber>
    </recommendedName>
</protein>
<dbReference type="Ensembl" id="ENSCPOT00000025986.2">
    <property type="protein sequence ID" value="ENSCPOP00000014841.2"/>
    <property type="gene ID" value="ENSCPOG00000026703.2"/>
</dbReference>
<keyword evidence="5 11" id="KW-0285">Flavoprotein</keyword>
<feature type="binding site" evidence="10">
    <location>
        <position position="523"/>
    </location>
    <ligand>
        <name>FAD</name>
        <dbReference type="ChEBI" id="CHEBI:57692"/>
    </ligand>
</feature>
<dbReference type="InterPro" id="IPR002937">
    <property type="entry name" value="Amino_oxidase"/>
</dbReference>
<dbReference type="InterPro" id="IPR050281">
    <property type="entry name" value="Flavin_monoamine_oxidase"/>
</dbReference>
<dbReference type="Proteomes" id="UP000005447">
    <property type="component" value="Unassembled WGS sequence"/>
</dbReference>
<evidence type="ECO:0000256" key="2">
    <source>
        <dbReference type="ARBA" id="ARBA00004613"/>
    </source>
</evidence>
<keyword evidence="7 11" id="KW-0560">Oxidoreductase</keyword>
<dbReference type="HOGENOM" id="CLU_004498_8_3_1"/>
<evidence type="ECO:0000313" key="14">
    <source>
        <dbReference type="Proteomes" id="UP000005447"/>
    </source>
</evidence>
<dbReference type="GO" id="GO:0009063">
    <property type="term" value="P:amino acid catabolic process"/>
    <property type="evidence" value="ECO:0007669"/>
    <property type="project" value="TreeGrafter"/>
</dbReference>
<feature type="binding site" evidence="10">
    <location>
        <begin position="125"/>
        <end position="126"/>
    </location>
    <ligand>
        <name>FAD</name>
        <dbReference type="ChEBI" id="CHEBI:57692"/>
    </ligand>
</feature>
<evidence type="ECO:0000256" key="10">
    <source>
        <dbReference type="PIRSR" id="PIRSR601613-1"/>
    </source>
</evidence>
<sequence length="567" mass="63018">MGRKEAGESVGCCITGPVINPAQIKGLDRLSLSPATCLTAVFTAMSPGWLALALLSVLDAWTQAFNARLVKCFEDPQYEELLQLARSGLWRTANSKEVVVIGAGMAGLTVAKTLQDAGHQVTVLEATGRVGGRIETHRVPGADWYIELGAMRIPVNHRLTQEFIQKSKLILTDFCSCNNQTWVLVNRVRQRLGAVQANPDLLGYKVRPHEAGKTAEQLFEESLRKVEEELKSSSCSQVLEKYDSFSTKEYLIKVGNLSRGAVQMIGDLLNADSGYYEAFTETLRGFIIFFHEPRFHEIIGGFDQLPQALHDALRPGTVRLHSPAEEVETSGDRVHVTYRTPDPLRPRARLTADFVVVATTAKAARLLRFRPPLSLSKEDALRLVHYNSATKVILACSQRFWERDGIYSGRSVTDRPSRFIYYPRHVFPNGTGVILASYTLDDDATFFSAMDPARVVDIVLEDLAAVHNRPKEELRALCSYSSVKNWGRDPYSMGGFTFFTPYQYVDYAKELSRPEGRVHFAGEHTALPHGWIDTAIKSGLRAARNIQAAADLEGQGGTEWPPSKSEL</sequence>
<gene>
    <name evidence="13" type="primary">LOC100735244</name>
</gene>
<dbReference type="PANTHER" id="PTHR10742:SF235">
    <property type="entry name" value="AMINE OXIDASE"/>
    <property type="match status" value="1"/>
</dbReference>
<dbReference type="PRINTS" id="PR00757">
    <property type="entry name" value="AMINEOXDASEF"/>
</dbReference>
<comment type="similarity">
    <text evidence="3">Belongs to the flavin monoamine oxidase family. FIG1 subfamily.</text>
</comment>
<dbReference type="GeneTree" id="ENSGT00940000163610"/>
<keyword evidence="4" id="KW-0964">Secreted</keyword>
<dbReference type="Gene3D" id="3.50.50.60">
    <property type="entry name" value="FAD/NAD(P)-binding domain"/>
    <property type="match status" value="1"/>
</dbReference>
<evidence type="ECO:0000256" key="7">
    <source>
        <dbReference type="ARBA" id="ARBA00023002"/>
    </source>
</evidence>
<keyword evidence="6 11" id="KW-0274">FAD</keyword>
<evidence type="ECO:0000256" key="9">
    <source>
        <dbReference type="ARBA" id="ARBA00023180"/>
    </source>
</evidence>
<comment type="subcellular location">
    <subcellularLocation>
        <location evidence="2">Secreted</location>
    </subcellularLocation>
</comment>
<dbReference type="Gene3D" id="3.90.660.10">
    <property type="match status" value="1"/>
</dbReference>
<dbReference type="Pfam" id="PF01593">
    <property type="entry name" value="Amino_oxidase"/>
    <property type="match status" value="1"/>
</dbReference>
<dbReference type="Bgee" id="ENSCPOG00000026703">
    <property type="expression patterns" value="Expressed in zone of skin and 1 other cell type or tissue"/>
</dbReference>
<feature type="binding site" evidence="10">
    <location>
        <position position="152"/>
    </location>
    <ligand>
        <name>substrate</name>
    </ligand>
</feature>
<evidence type="ECO:0000256" key="8">
    <source>
        <dbReference type="ARBA" id="ARBA00023157"/>
    </source>
</evidence>
<dbReference type="STRING" id="10141.ENSCPOP00000014841"/>
<dbReference type="EMBL" id="AAKN02002615">
    <property type="status" value="NOT_ANNOTATED_CDS"/>
    <property type="molecule type" value="Genomic_DNA"/>
</dbReference>
<dbReference type="AlphaFoldDB" id="H0VVW4"/>
<keyword evidence="9" id="KW-0325">Glycoprotein</keyword>
<reference evidence="14" key="1">
    <citation type="journal article" date="2011" name="Nature">
        <title>A high-resolution map of human evolutionary constraint using 29 mammals.</title>
        <authorList>
            <person name="Lindblad-Toh K."/>
            <person name="Garber M."/>
            <person name="Zuk O."/>
            <person name="Lin M.F."/>
            <person name="Parker B.J."/>
            <person name="Washietl S."/>
            <person name="Kheradpour P."/>
            <person name="Ernst J."/>
            <person name="Jordan G."/>
            <person name="Mauceli E."/>
            <person name="Ward L.D."/>
            <person name="Lowe C.B."/>
            <person name="Holloway A.K."/>
            <person name="Clamp M."/>
            <person name="Gnerre S."/>
            <person name="Alfoldi J."/>
            <person name="Beal K."/>
            <person name="Chang J."/>
            <person name="Clawson H."/>
            <person name="Cuff J."/>
            <person name="Di Palma F."/>
            <person name="Fitzgerald S."/>
            <person name="Flicek P."/>
            <person name="Guttman M."/>
            <person name="Hubisz M.J."/>
            <person name="Jaffe D.B."/>
            <person name="Jungreis I."/>
            <person name="Kent W.J."/>
            <person name="Kostka D."/>
            <person name="Lara M."/>
            <person name="Martins A.L."/>
            <person name="Massingham T."/>
            <person name="Moltke I."/>
            <person name="Raney B.J."/>
            <person name="Rasmussen M.D."/>
            <person name="Robinson J."/>
            <person name="Stark A."/>
            <person name="Vilella A.J."/>
            <person name="Wen J."/>
            <person name="Xie X."/>
            <person name="Zody M.C."/>
            <person name="Baldwin J."/>
            <person name="Bloom T."/>
            <person name="Chin C.W."/>
            <person name="Heiman D."/>
            <person name="Nicol R."/>
            <person name="Nusbaum C."/>
            <person name="Young S."/>
            <person name="Wilkinson J."/>
            <person name="Worley K.C."/>
            <person name="Kovar C.L."/>
            <person name="Muzny D.M."/>
            <person name="Gibbs R.A."/>
            <person name="Cree A."/>
            <person name="Dihn H.H."/>
            <person name="Fowler G."/>
            <person name="Jhangiani S."/>
            <person name="Joshi V."/>
            <person name="Lee S."/>
            <person name="Lewis L.R."/>
            <person name="Nazareth L.V."/>
            <person name="Okwuonu G."/>
            <person name="Santibanez J."/>
            <person name="Warren W.C."/>
            <person name="Mardis E.R."/>
            <person name="Weinstock G.M."/>
            <person name="Wilson R.K."/>
            <person name="Delehaunty K."/>
            <person name="Dooling D."/>
            <person name="Fronik C."/>
            <person name="Fulton L."/>
            <person name="Fulton B."/>
            <person name="Graves T."/>
            <person name="Minx P."/>
            <person name="Sodergren E."/>
            <person name="Birney E."/>
            <person name="Margulies E.H."/>
            <person name="Herrero J."/>
            <person name="Green E.D."/>
            <person name="Haussler D."/>
            <person name="Siepel A."/>
            <person name="Goldman N."/>
            <person name="Pollard K.S."/>
            <person name="Pedersen J.S."/>
            <person name="Lander E.S."/>
            <person name="Kellis M."/>
        </authorList>
    </citation>
    <scope>NUCLEOTIDE SEQUENCE [LARGE SCALE GENOMIC DNA]</scope>
    <source>
        <strain evidence="14">2N</strain>
    </source>
</reference>
<feature type="binding site" evidence="10">
    <location>
        <begin position="149"/>
        <end position="152"/>
    </location>
    <ligand>
        <name>FAD</name>
        <dbReference type="ChEBI" id="CHEBI:57692"/>
    </ligand>
</feature>
<dbReference type="eggNOG" id="KOG0029">
    <property type="taxonomic scope" value="Eukaryota"/>
</dbReference>
<evidence type="ECO:0000256" key="5">
    <source>
        <dbReference type="ARBA" id="ARBA00022630"/>
    </source>
</evidence>
<keyword evidence="14" id="KW-1185">Reference proteome</keyword>
<dbReference type="InterPro" id="IPR036188">
    <property type="entry name" value="FAD/NAD-bd_sf"/>
</dbReference>
<reference evidence="13" key="3">
    <citation type="submission" date="2025-09" db="UniProtKB">
        <authorList>
            <consortium name="Ensembl"/>
        </authorList>
    </citation>
    <scope>IDENTIFICATION</scope>
    <source>
        <strain evidence="13">2N</strain>
    </source>
</reference>